<proteinExistence type="predicted"/>
<name>A0A419F345_9BACT</name>
<reference evidence="2 3" key="1">
    <citation type="journal article" date="2017" name="ISME J.">
        <title>Energy and carbon metabolisms in a deep terrestrial subsurface fluid microbial community.</title>
        <authorList>
            <person name="Momper L."/>
            <person name="Jungbluth S.P."/>
            <person name="Lee M.D."/>
            <person name="Amend J.P."/>
        </authorList>
    </citation>
    <scope>NUCLEOTIDE SEQUENCE [LARGE SCALE GENOMIC DNA]</scope>
    <source>
        <strain evidence="2">SURF_17</strain>
    </source>
</reference>
<gene>
    <name evidence="2" type="ORF">C4532_05180</name>
</gene>
<dbReference type="Pfam" id="PF13810">
    <property type="entry name" value="DUF4185"/>
    <property type="match status" value="1"/>
</dbReference>
<dbReference type="Proteomes" id="UP000285961">
    <property type="component" value="Unassembled WGS sequence"/>
</dbReference>
<protein>
    <submittedName>
        <fullName evidence="2">DUF4185 domain-containing protein</fullName>
    </submittedName>
</protein>
<dbReference type="InterPro" id="IPR025442">
    <property type="entry name" value="DUF4185"/>
</dbReference>
<accession>A0A419F345</accession>
<sequence length="397" mass="43752">MKKCVLAVSVGFGIMLCGLLLSSRTVHGQTGWNKWVVERAQEWDQLFDRNSGWTGADGIYSIPLSGVDAPGSAAQTETLFVFGDTFIGDVGPTGQRLAGTTMVNNTTAFLQGGAPNPANMDFFWGENSQGNPDAVFIPDTPNTNPGDWYWLSDGISLNGVVYLFASRMTEGSGGVFNFAVDGVSLISFPANSPDPFNNYTQVDAPLYYVPTDGRGEIIFGNGIMANTVEAGAPAPDGYIYIYGHQNDPSNKKLVVARVLPENFDNFSEWRYWNGTGWGPNIWRAAPLTDRISSEFSVSPLPDGRFILVFQLDTLSRFVAIRIGASPVGPFGGFKKIWNCPEPDFDPDIYTYNAKAHPHLSQPNELLISYNVNSFAFGDHFTYADIYRPRFIRIRLRR</sequence>
<dbReference type="EMBL" id="QZKI01000036">
    <property type="protein sequence ID" value="RJP72868.1"/>
    <property type="molecule type" value="Genomic_DNA"/>
</dbReference>
<comment type="caution">
    <text evidence="2">The sequence shown here is derived from an EMBL/GenBank/DDBJ whole genome shotgun (WGS) entry which is preliminary data.</text>
</comment>
<feature type="domain" description="DUF4185" evidence="1">
    <location>
        <begin position="75"/>
        <end position="333"/>
    </location>
</feature>
<organism evidence="2 3">
    <name type="scientific">Candidatus Abyssobacteria bacterium SURF_17</name>
    <dbReference type="NCBI Taxonomy" id="2093361"/>
    <lineage>
        <taxon>Bacteria</taxon>
        <taxon>Pseudomonadati</taxon>
        <taxon>Candidatus Hydrogenedentota</taxon>
        <taxon>Candidatus Abyssobacteria</taxon>
    </lineage>
</organism>
<evidence type="ECO:0000313" key="2">
    <source>
        <dbReference type="EMBL" id="RJP72868.1"/>
    </source>
</evidence>
<evidence type="ECO:0000259" key="1">
    <source>
        <dbReference type="Pfam" id="PF13810"/>
    </source>
</evidence>
<evidence type="ECO:0000313" key="3">
    <source>
        <dbReference type="Proteomes" id="UP000285961"/>
    </source>
</evidence>
<dbReference type="AlphaFoldDB" id="A0A419F345"/>